<dbReference type="AlphaFoldDB" id="A0A3P8MBG1"/>
<dbReference type="Proteomes" id="UP000271626">
    <property type="component" value="Chromosome"/>
</dbReference>
<dbReference type="OrthoDB" id="9808620at2"/>
<dbReference type="GO" id="GO:0003700">
    <property type="term" value="F:DNA-binding transcription factor activity"/>
    <property type="evidence" value="ECO:0007669"/>
    <property type="project" value="InterPro"/>
</dbReference>
<evidence type="ECO:0000259" key="1">
    <source>
        <dbReference type="PROSITE" id="PS50931"/>
    </source>
</evidence>
<dbReference type="GO" id="GO:0010628">
    <property type="term" value="P:positive regulation of gene expression"/>
    <property type="evidence" value="ECO:0007669"/>
    <property type="project" value="TreeGrafter"/>
</dbReference>
<dbReference type="PANTHER" id="PTHR30427">
    <property type="entry name" value="TRANSCRIPTIONAL ACTIVATOR PROTEIN LYSR"/>
    <property type="match status" value="1"/>
</dbReference>
<gene>
    <name evidence="2" type="ORF">KFZ73_14795</name>
    <name evidence="3" type="ORF">NCTC10741_01038</name>
</gene>
<dbReference type="InterPro" id="IPR000847">
    <property type="entry name" value="LysR_HTH_N"/>
</dbReference>
<dbReference type="EMBL" id="JAGXOE010000035">
    <property type="protein sequence ID" value="MBS4102503.1"/>
    <property type="molecule type" value="Genomic_DNA"/>
</dbReference>
<dbReference type="RefSeq" id="WP_126195257.1">
    <property type="nucleotide sequence ID" value="NZ_CP085954.1"/>
</dbReference>
<dbReference type="SUPFAM" id="SSF46785">
    <property type="entry name" value="Winged helix' DNA-binding domain"/>
    <property type="match status" value="1"/>
</dbReference>
<dbReference type="EMBL" id="LR131273">
    <property type="protein sequence ID" value="VDR37926.1"/>
    <property type="molecule type" value="Genomic_DNA"/>
</dbReference>
<evidence type="ECO:0000313" key="5">
    <source>
        <dbReference type="Proteomes" id="UP000676853"/>
    </source>
</evidence>
<reference evidence="2 5" key="2">
    <citation type="submission" date="2021-04" db="EMBL/GenBank/DDBJ databases">
        <title>Whole genome sequence analysis of a thiophenic sulfur metabolizing bacteria.</title>
        <authorList>
            <person name="Akhtar N."/>
            <person name="Akram J."/>
            <person name="Aslam A."/>
        </authorList>
    </citation>
    <scope>NUCLEOTIDE SEQUENCE [LARGE SCALE GENOMIC DNA]</scope>
    <source>
        <strain evidence="2 5">3OW</strain>
    </source>
</reference>
<reference evidence="3 4" key="1">
    <citation type="submission" date="2018-12" db="EMBL/GenBank/DDBJ databases">
        <authorList>
            <consortium name="Pathogen Informatics"/>
        </authorList>
    </citation>
    <scope>NUCLEOTIDE SEQUENCE [LARGE SCALE GENOMIC DNA]</scope>
    <source>
        <strain evidence="3 4">NCTC10741</strain>
    </source>
</reference>
<dbReference type="Proteomes" id="UP000676853">
    <property type="component" value="Unassembled WGS sequence"/>
</dbReference>
<dbReference type="InterPro" id="IPR036390">
    <property type="entry name" value="WH_DNA-bd_sf"/>
</dbReference>
<organism evidence="3 4">
    <name type="scientific">Tsukamurella paurometabola</name>
    <name type="common">Corynebacterium paurometabolum</name>
    <dbReference type="NCBI Taxonomy" id="2061"/>
    <lineage>
        <taxon>Bacteria</taxon>
        <taxon>Bacillati</taxon>
        <taxon>Actinomycetota</taxon>
        <taxon>Actinomycetes</taxon>
        <taxon>Mycobacteriales</taxon>
        <taxon>Tsukamurellaceae</taxon>
        <taxon>Tsukamurella</taxon>
    </lineage>
</organism>
<evidence type="ECO:0000313" key="3">
    <source>
        <dbReference type="EMBL" id="VDR37926.1"/>
    </source>
</evidence>
<dbReference type="Pfam" id="PF00126">
    <property type="entry name" value="HTH_1"/>
    <property type="match status" value="1"/>
</dbReference>
<name>A0A3P8MBG1_TSUPA</name>
<dbReference type="GO" id="GO:0043565">
    <property type="term" value="F:sequence-specific DNA binding"/>
    <property type="evidence" value="ECO:0007669"/>
    <property type="project" value="TreeGrafter"/>
</dbReference>
<evidence type="ECO:0000313" key="4">
    <source>
        <dbReference type="Proteomes" id="UP000271626"/>
    </source>
</evidence>
<dbReference type="PROSITE" id="PS50931">
    <property type="entry name" value="HTH_LYSR"/>
    <property type="match status" value="1"/>
</dbReference>
<accession>A0A3P8MBG1</accession>
<dbReference type="PANTHER" id="PTHR30427:SF1">
    <property type="entry name" value="TRANSCRIPTIONAL ACTIVATOR PROTEIN LYSR"/>
    <property type="match status" value="1"/>
</dbReference>
<evidence type="ECO:0000313" key="2">
    <source>
        <dbReference type="EMBL" id="MBS4102503.1"/>
    </source>
</evidence>
<dbReference type="Gene3D" id="1.10.10.10">
    <property type="entry name" value="Winged helix-like DNA-binding domain superfamily/Winged helix DNA-binding domain"/>
    <property type="match status" value="1"/>
</dbReference>
<keyword evidence="5" id="KW-1185">Reference proteome</keyword>
<feature type="domain" description="HTH lysR-type" evidence="1">
    <location>
        <begin position="1"/>
        <end position="59"/>
    </location>
</feature>
<sequence>MSEIDQFRLVLAVSRSGSISEVAHMTGLSQPTVTRAVRATERLVGFPLFHRTPDGTVPTGDAPAAFRRIETILENYDALAALDDSPVTVLQFAYREG</sequence>
<dbReference type="InterPro" id="IPR036388">
    <property type="entry name" value="WH-like_DNA-bd_sf"/>
</dbReference>
<proteinExistence type="predicted"/>
<protein>
    <submittedName>
        <fullName evidence="2">LysR family transcriptional regulator</fullName>
    </submittedName>
    <submittedName>
        <fullName evidence="3">Putative DNA-binding transcriptional regulator</fullName>
    </submittedName>
</protein>
<keyword evidence="3" id="KW-0238">DNA-binding</keyword>